<proteinExistence type="predicted"/>
<comment type="caution">
    <text evidence="2">The sequence shown here is derived from an EMBL/GenBank/DDBJ whole genome shotgun (WGS) entry which is preliminary data.</text>
</comment>
<reference evidence="2" key="2">
    <citation type="submission" date="2020-06" db="EMBL/GenBank/DDBJ databases">
        <title>Helianthus annuus Genome sequencing and assembly Release 2.</title>
        <authorList>
            <person name="Gouzy J."/>
            <person name="Langlade N."/>
            <person name="Munos S."/>
        </authorList>
    </citation>
    <scope>NUCLEOTIDE SEQUENCE</scope>
    <source>
        <tissue evidence="2">Leaves</tissue>
    </source>
</reference>
<evidence type="ECO:0000313" key="3">
    <source>
        <dbReference type="Proteomes" id="UP000215914"/>
    </source>
</evidence>
<name>A0A9K3HFQ4_HELAN</name>
<keyword evidence="1" id="KW-1133">Transmembrane helix</keyword>
<dbReference type="Proteomes" id="UP000215914">
    <property type="component" value="Unassembled WGS sequence"/>
</dbReference>
<dbReference type="Gramene" id="mRNA:HanXRQr2_Chr12g0536221">
    <property type="protein sequence ID" value="CDS:HanXRQr2_Chr12g0536221.1"/>
    <property type="gene ID" value="HanXRQr2_Chr12g0536221"/>
</dbReference>
<keyword evidence="1" id="KW-0812">Transmembrane</keyword>
<dbReference type="AlphaFoldDB" id="A0A9K3HFQ4"/>
<keyword evidence="1" id="KW-0472">Membrane</keyword>
<evidence type="ECO:0000313" key="2">
    <source>
        <dbReference type="EMBL" id="KAF5777483.1"/>
    </source>
</evidence>
<accession>A0A9K3HFQ4</accession>
<feature type="transmembrane region" description="Helical" evidence="1">
    <location>
        <begin position="41"/>
        <end position="64"/>
    </location>
</feature>
<keyword evidence="3" id="KW-1185">Reference proteome</keyword>
<protein>
    <submittedName>
        <fullName evidence="2">Uncharacterized protein</fullName>
    </submittedName>
</protein>
<reference evidence="2" key="1">
    <citation type="journal article" date="2017" name="Nature">
        <title>The sunflower genome provides insights into oil metabolism, flowering and Asterid evolution.</title>
        <authorList>
            <person name="Badouin H."/>
            <person name="Gouzy J."/>
            <person name="Grassa C.J."/>
            <person name="Murat F."/>
            <person name="Staton S.E."/>
            <person name="Cottret L."/>
            <person name="Lelandais-Briere C."/>
            <person name="Owens G.L."/>
            <person name="Carrere S."/>
            <person name="Mayjonade B."/>
            <person name="Legrand L."/>
            <person name="Gill N."/>
            <person name="Kane N.C."/>
            <person name="Bowers J.E."/>
            <person name="Hubner S."/>
            <person name="Bellec A."/>
            <person name="Berard A."/>
            <person name="Berges H."/>
            <person name="Blanchet N."/>
            <person name="Boniface M.C."/>
            <person name="Brunel D."/>
            <person name="Catrice O."/>
            <person name="Chaidir N."/>
            <person name="Claudel C."/>
            <person name="Donnadieu C."/>
            <person name="Faraut T."/>
            <person name="Fievet G."/>
            <person name="Helmstetter N."/>
            <person name="King M."/>
            <person name="Knapp S.J."/>
            <person name="Lai Z."/>
            <person name="Le Paslier M.C."/>
            <person name="Lippi Y."/>
            <person name="Lorenzon L."/>
            <person name="Mandel J.R."/>
            <person name="Marage G."/>
            <person name="Marchand G."/>
            <person name="Marquand E."/>
            <person name="Bret-Mestries E."/>
            <person name="Morien E."/>
            <person name="Nambeesan S."/>
            <person name="Nguyen T."/>
            <person name="Pegot-Espagnet P."/>
            <person name="Pouilly N."/>
            <person name="Raftis F."/>
            <person name="Sallet E."/>
            <person name="Schiex T."/>
            <person name="Thomas J."/>
            <person name="Vandecasteele C."/>
            <person name="Vares D."/>
            <person name="Vear F."/>
            <person name="Vautrin S."/>
            <person name="Crespi M."/>
            <person name="Mangin B."/>
            <person name="Burke J.M."/>
            <person name="Salse J."/>
            <person name="Munos S."/>
            <person name="Vincourt P."/>
            <person name="Rieseberg L.H."/>
            <person name="Langlade N.B."/>
        </authorList>
    </citation>
    <scope>NUCLEOTIDE SEQUENCE</scope>
    <source>
        <tissue evidence="2">Leaves</tissue>
    </source>
</reference>
<dbReference type="EMBL" id="MNCJ02000327">
    <property type="protein sequence ID" value="KAF5777483.1"/>
    <property type="molecule type" value="Genomic_DNA"/>
</dbReference>
<gene>
    <name evidence="2" type="ORF">HanXRQr2_Chr12g0536221</name>
</gene>
<organism evidence="2 3">
    <name type="scientific">Helianthus annuus</name>
    <name type="common">Common sunflower</name>
    <dbReference type="NCBI Taxonomy" id="4232"/>
    <lineage>
        <taxon>Eukaryota</taxon>
        <taxon>Viridiplantae</taxon>
        <taxon>Streptophyta</taxon>
        <taxon>Embryophyta</taxon>
        <taxon>Tracheophyta</taxon>
        <taxon>Spermatophyta</taxon>
        <taxon>Magnoliopsida</taxon>
        <taxon>eudicotyledons</taxon>
        <taxon>Gunneridae</taxon>
        <taxon>Pentapetalae</taxon>
        <taxon>asterids</taxon>
        <taxon>campanulids</taxon>
        <taxon>Asterales</taxon>
        <taxon>Asteraceae</taxon>
        <taxon>Asteroideae</taxon>
        <taxon>Heliantheae alliance</taxon>
        <taxon>Heliantheae</taxon>
        <taxon>Helianthus</taxon>
    </lineage>
</organism>
<sequence length="143" mass="17198">MMWQSDLGGKSILLSTFTILKQMHAGSEWIWVDQMIQMDSLYPSFILFISIVTFKTLTPLRIIFSKSKNLLQQIDKCQLGFFTRLGFFHINWIHMRYCDASTFHIIFIFFWYHPIRVFQIPKLNKAKLLMFHRLIVLKSILWF</sequence>
<evidence type="ECO:0000256" key="1">
    <source>
        <dbReference type="SAM" id="Phobius"/>
    </source>
</evidence>